<feature type="transmembrane region" description="Helical" evidence="5">
    <location>
        <begin position="330"/>
        <end position="353"/>
    </location>
</feature>
<keyword evidence="8" id="KW-1185">Reference proteome</keyword>
<comment type="caution">
    <text evidence="7">The sequence shown here is derived from an EMBL/GenBank/DDBJ whole genome shotgun (WGS) entry which is preliminary data.</text>
</comment>
<feature type="transmembrane region" description="Helical" evidence="5">
    <location>
        <begin position="61"/>
        <end position="79"/>
    </location>
</feature>
<proteinExistence type="predicted"/>
<name>A0A418ZW36_9RHOB</name>
<dbReference type="AlphaFoldDB" id="A0A418ZW36"/>
<feature type="transmembrane region" description="Helical" evidence="5">
    <location>
        <begin position="154"/>
        <end position="172"/>
    </location>
</feature>
<keyword evidence="4 5" id="KW-0472">Membrane</keyword>
<feature type="domain" description="O-antigen ligase-related" evidence="6">
    <location>
        <begin position="191"/>
        <end position="336"/>
    </location>
</feature>
<evidence type="ECO:0000313" key="7">
    <source>
        <dbReference type="EMBL" id="RJL04104.1"/>
    </source>
</evidence>
<dbReference type="EMBL" id="QZEW01000129">
    <property type="protein sequence ID" value="RJL04104.1"/>
    <property type="molecule type" value="Genomic_DNA"/>
</dbReference>
<reference evidence="8" key="1">
    <citation type="submission" date="2018-09" db="EMBL/GenBank/DDBJ databases">
        <title>Paracoccus onubensis nov. sp. a moderate halophilic bacterium isolated from Gruta de las Maravillas (Aracena, Spain).</title>
        <authorList>
            <person name="Jurado V."/>
            <person name="Gutierrez-Patricio S."/>
            <person name="Gonzalez-Pimentel J.L."/>
            <person name="Miller A.Z."/>
            <person name="Laiz L."/>
            <person name="Saiz-Jimenez C."/>
        </authorList>
    </citation>
    <scope>NUCLEOTIDE SEQUENCE [LARGE SCALE GENOMIC DNA]</scope>
    <source>
        <strain evidence="8">DSM 26381</strain>
    </source>
</reference>
<feature type="transmembrane region" description="Helical" evidence="5">
    <location>
        <begin position="110"/>
        <end position="134"/>
    </location>
</feature>
<feature type="transmembrane region" description="Helical" evidence="5">
    <location>
        <begin position="184"/>
        <end position="217"/>
    </location>
</feature>
<evidence type="ECO:0000256" key="1">
    <source>
        <dbReference type="ARBA" id="ARBA00004141"/>
    </source>
</evidence>
<dbReference type="PANTHER" id="PTHR37422:SF13">
    <property type="entry name" value="LIPOPOLYSACCHARIDE BIOSYNTHESIS PROTEIN PA4999-RELATED"/>
    <property type="match status" value="1"/>
</dbReference>
<keyword evidence="2 5" id="KW-0812">Transmembrane</keyword>
<feature type="transmembrane region" description="Helical" evidence="5">
    <location>
        <begin position="35"/>
        <end position="54"/>
    </location>
</feature>
<dbReference type="GO" id="GO:0016874">
    <property type="term" value="F:ligase activity"/>
    <property type="evidence" value="ECO:0007669"/>
    <property type="project" value="UniProtKB-KW"/>
</dbReference>
<dbReference type="PANTHER" id="PTHR37422">
    <property type="entry name" value="TEICHURONIC ACID BIOSYNTHESIS PROTEIN TUAE"/>
    <property type="match status" value="1"/>
</dbReference>
<gene>
    <name evidence="7" type="ORF">D3P05_20780</name>
</gene>
<feature type="transmembrane region" description="Helical" evidence="5">
    <location>
        <begin position="359"/>
        <end position="380"/>
    </location>
</feature>
<dbReference type="InterPro" id="IPR007016">
    <property type="entry name" value="O-antigen_ligase-rel_domated"/>
</dbReference>
<protein>
    <submittedName>
        <fullName evidence="7">O-antigen ligase family protein</fullName>
    </submittedName>
</protein>
<evidence type="ECO:0000256" key="4">
    <source>
        <dbReference type="ARBA" id="ARBA00023136"/>
    </source>
</evidence>
<organism evidence="7 8">
    <name type="scientific">Paracoccus siganidrum</name>
    <dbReference type="NCBI Taxonomy" id="1276757"/>
    <lineage>
        <taxon>Bacteria</taxon>
        <taxon>Pseudomonadati</taxon>
        <taxon>Pseudomonadota</taxon>
        <taxon>Alphaproteobacteria</taxon>
        <taxon>Rhodobacterales</taxon>
        <taxon>Paracoccaceae</taxon>
        <taxon>Paracoccus</taxon>
    </lineage>
</organism>
<dbReference type="Proteomes" id="UP000283587">
    <property type="component" value="Unassembled WGS sequence"/>
</dbReference>
<evidence type="ECO:0000256" key="5">
    <source>
        <dbReference type="SAM" id="Phobius"/>
    </source>
</evidence>
<dbReference type="OrthoDB" id="4391260at2"/>
<dbReference type="Pfam" id="PF04932">
    <property type="entry name" value="Wzy_C"/>
    <property type="match status" value="1"/>
</dbReference>
<feature type="non-terminal residue" evidence="7">
    <location>
        <position position="1"/>
    </location>
</feature>
<evidence type="ECO:0000256" key="2">
    <source>
        <dbReference type="ARBA" id="ARBA00022692"/>
    </source>
</evidence>
<evidence type="ECO:0000259" key="6">
    <source>
        <dbReference type="Pfam" id="PF04932"/>
    </source>
</evidence>
<dbReference type="RefSeq" id="WP_147393142.1">
    <property type="nucleotide sequence ID" value="NZ_QZEW01000129.1"/>
</dbReference>
<feature type="transmembrane region" description="Helical" evidence="5">
    <location>
        <begin position="85"/>
        <end position="103"/>
    </location>
</feature>
<evidence type="ECO:0000313" key="8">
    <source>
        <dbReference type="Proteomes" id="UP000283587"/>
    </source>
</evidence>
<feature type="transmembrane region" description="Helical" evidence="5">
    <location>
        <begin position="5"/>
        <end position="23"/>
    </location>
</feature>
<dbReference type="InterPro" id="IPR051533">
    <property type="entry name" value="WaaL-like"/>
</dbReference>
<accession>A0A418ZW36</accession>
<feature type="transmembrane region" description="Helical" evidence="5">
    <location>
        <begin position="229"/>
        <end position="251"/>
    </location>
</feature>
<sequence>VGQRAFWRLFDLSLAGLAIMVAGDTFNRWGVSGPLWALIYAMAVLRILTVWPAFHRVLARNRIWLAYPLVALSSVVWSVDRPLTLVAGVQLTMSVLIAFFIGWRFAPRKLIVIGMVALGAGVLASALNWATLAFGGPLHSAVGGLLGIYTNKNMLGHFGLMAALLAMTVALLPPGQAPRGLRIAALALVPLCVFMVVLSLSMTAVLLLPCFLVLLLLLNRRRLPPGLRFAMLSGIVLLIGAAPLAMGLAGLDPLALLFQATGKDATLTGRTELWRIAAGQIAQAPLTGFGFRAFWESDQFRAAHFAVLRAGSTAPSFHNFIADVMIGSGLAGLVAILALVARSLSLGLCFYLREGSPVAAGSLVTLLLPLSLALVEPYLYRQHELMMGWMVMMGVSIFCHAKPLAGAQG</sequence>
<comment type="subcellular location">
    <subcellularLocation>
        <location evidence="1">Membrane</location>
        <topology evidence="1">Multi-pass membrane protein</topology>
    </subcellularLocation>
</comment>
<evidence type="ECO:0000256" key="3">
    <source>
        <dbReference type="ARBA" id="ARBA00022989"/>
    </source>
</evidence>
<dbReference type="GO" id="GO:0016020">
    <property type="term" value="C:membrane"/>
    <property type="evidence" value="ECO:0007669"/>
    <property type="project" value="UniProtKB-SubCell"/>
</dbReference>
<keyword evidence="3 5" id="KW-1133">Transmembrane helix</keyword>
<keyword evidence="7" id="KW-0436">Ligase</keyword>